<sequence length="33" mass="3453">MTEKTKLQTVCELLAAAILRLAGANVPAVVKEA</sequence>
<protein>
    <submittedName>
        <fullName evidence="1">Uncharacterized protein</fullName>
    </submittedName>
</protein>
<organism evidence="1">
    <name type="scientific">bioreactor metagenome</name>
    <dbReference type="NCBI Taxonomy" id="1076179"/>
    <lineage>
        <taxon>unclassified sequences</taxon>
        <taxon>metagenomes</taxon>
        <taxon>ecological metagenomes</taxon>
    </lineage>
</organism>
<reference evidence="1" key="1">
    <citation type="submission" date="2019-08" db="EMBL/GenBank/DDBJ databases">
        <authorList>
            <person name="Kucharzyk K."/>
            <person name="Murdoch R.W."/>
            <person name="Higgins S."/>
            <person name="Loffler F."/>
        </authorList>
    </citation>
    <scope>NUCLEOTIDE SEQUENCE</scope>
</reference>
<proteinExistence type="predicted"/>
<gene>
    <name evidence="1" type="ORF">SDC9_100968</name>
</gene>
<name>A0A645AXC6_9ZZZZ</name>
<comment type="caution">
    <text evidence="1">The sequence shown here is derived from an EMBL/GenBank/DDBJ whole genome shotgun (WGS) entry which is preliminary data.</text>
</comment>
<dbReference type="AlphaFoldDB" id="A0A645AXC6"/>
<dbReference type="EMBL" id="VSSQ01014693">
    <property type="protein sequence ID" value="MPM54194.1"/>
    <property type="molecule type" value="Genomic_DNA"/>
</dbReference>
<evidence type="ECO:0000313" key="1">
    <source>
        <dbReference type="EMBL" id="MPM54194.1"/>
    </source>
</evidence>
<accession>A0A645AXC6</accession>